<accession>A0A1F8DE01</accession>
<feature type="transmembrane region" description="Helical" evidence="1">
    <location>
        <begin position="46"/>
        <end position="67"/>
    </location>
</feature>
<dbReference type="InterPro" id="IPR052913">
    <property type="entry name" value="Glycopeptide_resist_protein"/>
</dbReference>
<feature type="domain" description="YoaR-like putative peptidoglycan binding" evidence="2">
    <location>
        <begin position="114"/>
        <end position="217"/>
    </location>
</feature>
<dbReference type="Proteomes" id="UP000178803">
    <property type="component" value="Unassembled WGS sequence"/>
</dbReference>
<dbReference type="EMBL" id="MGIJ01000038">
    <property type="protein sequence ID" value="OGM86847.1"/>
    <property type="molecule type" value="Genomic_DNA"/>
</dbReference>
<keyword evidence="1" id="KW-1133">Transmembrane helix</keyword>
<dbReference type="Pfam" id="PF12229">
    <property type="entry name" value="PG_binding_4"/>
    <property type="match status" value="2"/>
</dbReference>
<evidence type="ECO:0000313" key="3">
    <source>
        <dbReference type="EMBL" id="OGM86847.1"/>
    </source>
</evidence>
<evidence type="ECO:0000313" key="4">
    <source>
        <dbReference type="Proteomes" id="UP000178803"/>
    </source>
</evidence>
<proteinExistence type="predicted"/>
<dbReference type="PANTHER" id="PTHR35788:SF1">
    <property type="entry name" value="EXPORTED PROTEIN"/>
    <property type="match status" value="1"/>
</dbReference>
<dbReference type="PANTHER" id="PTHR35788">
    <property type="entry name" value="EXPORTED PROTEIN-RELATED"/>
    <property type="match status" value="1"/>
</dbReference>
<keyword evidence="1" id="KW-0812">Transmembrane</keyword>
<dbReference type="InterPro" id="IPR007391">
    <property type="entry name" value="Vancomycin_resist_VanW"/>
</dbReference>
<evidence type="ECO:0000256" key="1">
    <source>
        <dbReference type="SAM" id="Phobius"/>
    </source>
</evidence>
<sequence length="615" mass="68049">MLAAAQSRWAEQLAGSREFVLDYYPAFDLMLSYAKLMVKGKLLKKIPLAFASFLLPFLIAFTFYNLYYSDRIYPNTFIAGISIGTLNKNKAVKLLQERIKVQKVVLSFQDQNFEITPKEINLVYDFEKSASSAYELDRTGNITADFKSRILAVLNKREFGLNLSLDEKKLSETLSAVAGSVETEPTPPSVKIVDGKAVVNKGKKGDTIDMTTLKKLVGELFSSASAATIKIPLISIDPTITDEEAKIFAERAENLLGRNLVINFEFQSFPQKGDDLNLLLDPKGGYSQEKITNLISYIKNLVNRSPQNPTFVFQDGKVKEFAPAKEGVKTNEEDFMAKILISLEKLEKENVKEIAIEVPVEKTSSEIQTGDVNDLGIKELIGRGVSHFRGSIPSRIYNVNLAAGRLNGILVKPGDTLSFNDALGDVSKFTGYKEAYIIKDGRTILGDGGGVCQVSTTLFRSALNAGLPIIERRAHAYRVGYYEQDSPPGLDATVYSPTTDLKIKNDTPGHILIQTQVNTKTATLVFELYGTADGRVASTTKPSVTDSVEPPPDLYQDDPTLPLGTVKQVDFKAWGARVVFNYKVEKDGQIVYQKTFSSNYRPWQAVYLRGTAPVQ</sequence>
<feature type="domain" description="YoaR-like putative peptidoglycan binding" evidence="2">
    <location>
        <begin position="281"/>
        <end position="349"/>
    </location>
</feature>
<keyword evidence="1" id="KW-0472">Membrane</keyword>
<comment type="caution">
    <text evidence="3">The sequence shown here is derived from an EMBL/GenBank/DDBJ whole genome shotgun (WGS) entry which is preliminary data.</text>
</comment>
<organism evidence="3 4">
    <name type="scientific">Candidatus Woesebacteria bacterium RIFOXYD1_FULL_40_21</name>
    <dbReference type="NCBI Taxonomy" id="1802549"/>
    <lineage>
        <taxon>Bacteria</taxon>
        <taxon>Candidatus Woeseibacteriota</taxon>
    </lineage>
</organism>
<reference evidence="3 4" key="1">
    <citation type="journal article" date="2016" name="Nat. Commun.">
        <title>Thousands of microbial genomes shed light on interconnected biogeochemical processes in an aquifer system.</title>
        <authorList>
            <person name="Anantharaman K."/>
            <person name="Brown C.T."/>
            <person name="Hug L.A."/>
            <person name="Sharon I."/>
            <person name="Castelle C.J."/>
            <person name="Probst A.J."/>
            <person name="Thomas B.C."/>
            <person name="Singh A."/>
            <person name="Wilkins M.J."/>
            <person name="Karaoz U."/>
            <person name="Brodie E.L."/>
            <person name="Williams K.H."/>
            <person name="Hubbard S.S."/>
            <person name="Banfield J.F."/>
        </authorList>
    </citation>
    <scope>NUCLEOTIDE SEQUENCE [LARGE SCALE GENOMIC DNA]</scope>
</reference>
<gene>
    <name evidence="3" type="ORF">A2614_00110</name>
</gene>
<dbReference type="Pfam" id="PF04294">
    <property type="entry name" value="VanW"/>
    <property type="match status" value="1"/>
</dbReference>
<dbReference type="InterPro" id="IPR022029">
    <property type="entry name" value="YoaR-like_PG-bd"/>
</dbReference>
<protein>
    <recommendedName>
        <fullName evidence="2">YoaR-like putative peptidoglycan binding domain-containing protein</fullName>
    </recommendedName>
</protein>
<name>A0A1F8DE01_9BACT</name>
<evidence type="ECO:0000259" key="2">
    <source>
        <dbReference type="Pfam" id="PF12229"/>
    </source>
</evidence>
<dbReference type="AlphaFoldDB" id="A0A1F8DE01"/>